<keyword evidence="2" id="KW-1185">Reference proteome</keyword>
<comment type="caution">
    <text evidence="1">The sequence shown here is derived from an EMBL/GenBank/DDBJ whole genome shotgun (WGS) entry which is preliminary data.</text>
</comment>
<accession>A0A9D4EYN8</accession>
<dbReference type="EMBL" id="JAIWYP010000008">
    <property type="protein sequence ID" value="KAH3786806.1"/>
    <property type="molecule type" value="Genomic_DNA"/>
</dbReference>
<protein>
    <submittedName>
        <fullName evidence="1">Uncharacterized protein</fullName>
    </submittedName>
</protein>
<proteinExistence type="predicted"/>
<reference evidence="1" key="1">
    <citation type="journal article" date="2019" name="bioRxiv">
        <title>The Genome of the Zebra Mussel, Dreissena polymorpha: A Resource for Invasive Species Research.</title>
        <authorList>
            <person name="McCartney M.A."/>
            <person name="Auch B."/>
            <person name="Kono T."/>
            <person name="Mallez S."/>
            <person name="Zhang Y."/>
            <person name="Obille A."/>
            <person name="Becker A."/>
            <person name="Abrahante J.E."/>
            <person name="Garbe J."/>
            <person name="Badalamenti J.P."/>
            <person name="Herman A."/>
            <person name="Mangelson H."/>
            <person name="Liachko I."/>
            <person name="Sullivan S."/>
            <person name="Sone E.D."/>
            <person name="Koren S."/>
            <person name="Silverstein K.A.T."/>
            <person name="Beckman K.B."/>
            <person name="Gohl D.M."/>
        </authorList>
    </citation>
    <scope>NUCLEOTIDE SEQUENCE</scope>
    <source>
        <strain evidence="1">Duluth1</strain>
        <tissue evidence="1">Whole animal</tissue>
    </source>
</reference>
<sequence length="58" mass="6426">MNIGADKTKPMTNNTDVISTDIMIFDEILETVNSFKYLVAIVTDTESMPLKHSPVAQP</sequence>
<organism evidence="1 2">
    <name type="scientific">Dreissena polymorpha</name>
    <name type="common">Zebra mussel</name>
    <name type="synonym">Mytilus polymorpha</name>
    <dbReference type="NCBI Taxonomy" id="45954"/>
    <lineage>
        <taxon>Eukaryota</taxon>
        <taxon>Metazoa</taxon>
        <taxon>Spiralia</taxon>
        <taxon>Lophotrochozoa</taxon>
        <taxon>Mollusca</taxon>
        <taxon>Bivalvia</taxon>
        <taxon>Autobranchia</taxon>
        <taxon>Heteroconchia</taxon>
        <taxon>Euheterodonta</taxon>
        <taxon>Imparidentia</taxon>
        <taxon>Neoheterodontei</taxon>
        <taxon>Myida</taxon>
        <taxon>Dreissenoidea</taxon>
        <taxon>Dreissenidae</taxon>
        <taxon>Dreissena</taxon>
    </lineage>
</organism>
<dbReference type="AlphaFoldDB" id="A0A9D4EYN8"/>
<reference evidence="1" key="2">
    <citation type="submission" date="2020-11" db="EMBL/GenBank/DDBJ databases">
        <authorList>
            <person name="McCartney M.A."/>
            <person name="Auch B."/>
            <person name="Kono T."/>
            <person name="Mallez S."/>
            <person name="Becker A."/>
            <person name="Gohl D.M."/>
            <person name="Silverstein K.A.T."/>
            <person name="Koren S."/>
            <person name="Bechman K.B."/>
            <person name="Herman A."/>
            <person name="Abrahante J.E."/>
            <person name="Garbe J."/>
        </authorList>
    </citation>
    <scope>NUCLEOTIDE SEQUENCE</scope>
    <source>
        <strain evidence="1">Duluth1</strain>
        <tissue evidence="1">Whole animal</tissue>
    </source>
</reference>
<gene>
    <name evidence="1" type="ORF">DPMN_164917</name>
</gene>
<evidence type="ECO:0000313" key="2">
    <source>
        <dbReference type="Proteomes" id="UP000828390"/>
    </source>
</evidence>
<dbReference type="Proteomes" id="UP000828390">
    <property type="component" value="Unassembled WGS sequence"/>
</dbReference>
<evidence type="ECO:0000313" key="1">
    <source>
        <dbReference type="EMBL" id="KAH3786806.1"/>
    </source>
</evidence>
<name>A0A9D4EYN8_DREPO</name>